<dbReference type="Proteomes" id="UP000823865">
    <property type="component" value="Unassembled WGS sequence"/>
</dbReference>
<dbReference type="PROSITE" id="PS51257">
    <property type="entry name" value="PROKAR_LIPOPROTEIN"/>
    <property type="match status" value="1"/>
</dbReference>
<protein>
    <recommendedName>
        <fullName evidence="3">Lipoprotein</fullName>
    </recommendedName>
</protein>
<evidence type="ECO:0008006" key="3">
    <source>
        <dbReference type="Google" id="ProtNLM"/>
    </source>
</evidence>
<evidence type="ECO:0000313" key="1">
    <source>
        <dbReference type="EMBL" id="MBU3852643.1"/>
    </source>
</evidence>
<organism evidence="1 2">
    <name type="scientific">Candidatus Paraprevotella stercoravium</name>
    <dbReference type="NCBI Taxonomy" id="2838725"/>
    <lineage>
        <taxon>Bacteria</taxon>
        <taxon>Pseudomonadati</taxon>
        <taxon>Bacteroidota</taxon>
        <taxon>Bacteroidia</taxon>
        <taxon>Bacteroidales</taxon>
        <taxon>Prevotellaceae</taxon>
        <taxon>Paraprevotella</taxon>
    </lineage>
</organism>
<evidence type="ECO:0000313" key="2">
    <source>
        <dbReference type="Proteomes" id="UP000823865"/>
    </source>
</evidence>
<accession>A0A9E2L6H4</accession>
<gene>
    <name evidence="1" type="ORF">H9789_02210</name>
</gene>
<dbReference type="EMBL" id="JAHLFU010000037">
    <property type="protein sequence ID" value="MBU3852643.1"/>
    <property type="molecule type" value="Genomic_DNA"/>
</dbReference>
<reference evidence="1" key="2">
    <citation type="submission" date="2021-04" db="EMBL/GenBank/DDBJ databases">
        <authorList>
            <person name="Gilroy R."/>
        </authorList>
    </citation>
    <scope>NUCLEOTIDE SEQUENCE</scope>
    <source>
        <strain evidence="1">G3-2149</strain>
    </source>
</reference>
<reference evidence="1" key="1">
    <citation type="journal article" date="2021" name="PeerJ">
        <title>Extensive microbial diversity within the chicken gut microbiome revealed by metagenomics and culture.</title>
        <authorList>
            <person name="Gilroy R."/>
            <person name="Ravi A."/>
            <person name="Getino M."/>
            <person name="Pursley I."/>
            <person name="Horton D.L."/>
            <person name="Alikhan N.F."/>
            <person name="Baker D."/>
            <person name="Gharbi K."/>
            <person name="Hall N."/>
            <person name="Watson M."/>
            <person name="Adriaenssens E.M."/>
            <person name="Foster-Nyarko E."/>
            <person name="Jarju S."/>
            <person name="Secka A."/>
            <person name="Antonio M."/>
            <person name="Oren A."/>
            <person name="Chaudhuri R.R."/>
            <person name="La Ragione R."/>
            <person name="Hildebrand F."/>
            <person name="Pallen M.J."/>
        </authorList>
    </citation>
    <scope>NUCLEOTIDE SEQUENCE</scope>
    <source>
        <strain evidence="1">G3-2149</strain>
    </source>
</reference>
<name>A0A9E2L6H4_9BACT</name>
<proteinExistence type="predicted"/>
<sequence>MKKLFLILATALTVVSCHTGKQAGKPMLGADRDRHGCIASAGYTWSKVRKDCVRTFEEGIRLVPAHVKTSVAAYVIFSPDQERAEVFLPEQKKHPVLKRKGGIWKKKPYVLAKNKNGWILKTGGTDVYVSPQK</sequence>
<dbReference type="AlphaFoldDB" id="A0A9E2L6H4"/>
<comment type="caution">
    <text evidence="1">The sequence shown here is derived from an EMBL/GenBank/DDBJ whole genome shotgun (WGS) entry which is preliminary data.</text>
</comment>